<dbReference type="PANTHER" id="PTHR46648">
    <property type="entry name" value="HIT FAMILY PROTEIN 1"/>
    <property type="match status" value="1"/>
</dbReference>
<evidence type="ECO:0000256" key="1">
    <source>
        <dbReference type="PIRSR" id="PIRSR601310-1"/>
    </source>
</evidence>
<evidence type="ECO:0000256" key="2">
    <source>
        <dbReference type="PIRSR" id="PIRSR601310-3"/>
    </source>
</evidence>
<dbReference type="EMBL" id="PFWT01000026">
    <property type="protein sequence ID" value="PJA45743.1"/>
    <property type="molecule type" value="Genomic_DNA"/>
</dbReference>
<dbReference type="InterPro" id="IPR019808">
    <property type="entry name" value="Histidine_triad_CS"/>
</dbReference>
<dbReference type="SUPFAM" id="SSF54197">
    <property type="entry name" value="HIT-like"/>
    <property type="match status" value="1"/>
</dbReference>
<dbReference type="PROSITE" id="PS00892">
    <property type="entry name" value="HIT_1"/>
    <property type="match status" value="1"/>
</dbReference>
<dbReference type="Proteomes" id="UP000231263">
    <property type="component" value="Unassembled WGS sequence"/>
</dbReference>
<feature type="short sequence motif" description="Histidine triad motif" evidence="2 3">
    <location>
        <begin position="97"/>
        <end position="101"/>
    </location>
</feature>
<dbReference type="GO" id="GO:0009117">
    <property type="term" value="P:nucleotide metabolic process"/>
    <property type="evidence" value="ECO:0007669"/>
    <property type="project" value="TreeGrafter"/>
</dbReference>
<evidence type="ECO:0000256" key="3">
    <source>
        <dbReference type="PROSITE-ProRule" id="PRU00464"/>
    </source>
</evidence>
<gene>
    <name evidence="5" type="ORF">CO173_04805</name>
</gene>
<sequence length="136" mass="15116">MDNCLFCKIISGEIPAHKIYEDDETLAFLDIGPVSEGHTLIIPKEHATDLTAGSEESALAIMQTIKEIAPKITEALGATGYNLGMNNGRDAGQDVFHTHMHLMPRYENDERKFVKSFPDNQFLAQIKSKIAQKLTN</sequence>
<name>A0A2M7XD03_9BACT</name>
<dbReference type="PRINTS" id="PR00332">
    <property type="entry name" value="HISTRIAD"/>
</dbReference>
<evidence type="ECO:0000259" key="4">
    <source>
        <dbReference type="PROSITE" id="PS51084"/>
    </source>
</evidence>
<proteinExistence type="predicted"/>
<organism evidence="5 6">
    <name type="scientific">Candidatus Uhrbacteria bacterium CG_4_9_14_3_um_filter_41_35</name>
    <dbReference type="NCBI Taxonomy" id="1975034"/>
    <lineage>
        <taxon>Bacteria</taxon>
        <taxon>Candidatus Uhriibacteriota</taxon>
    </lineage>
</organism>
<dbReference type="GO" id="GO:0003824">
    <property type="term" value="F:catalytic activity"/>
    <property type="evidence" value="ECO:0007669"/>
    <property type="project" value="InterPro"/>
</dbReference>
<dbReference type="PANTHER" id="PTHR46648:SF1">
    <property type="entry name" value="ADENOSINE 5'-MONOPHOSPHORAMIDASE HNT1"/>
    <property type="match status" value="1"/>
</dbReference>
<dbReference type="InterPro" id="IPR011146">
    <property type="entry name" value="HIT-like"/>
</dbReference>
<feature type="domain" description="HIT" evidence="4">
    <location>
        <begin position="5"/>
        <end position="112"/>
    </location>
</feature>
<dbReference type="Gene3D" id="3.30.428.10">
    <property type="entry name" value="HIT-like"/>
    <property type="match status" value="1"/>
</dbReference>
<dbReference type="PROSITE" id="PS51084">
    <property type="entry name" value="HIT_2"/>
    <property type="match status" value="1"/>
</dbReference>
<accession>A0A2M7XD03</accession>
<feature type="active site" description="Tele-AMP-histidine intermediate" evidence="1">
    <location>
        <position position="99"/>
    </location>
</feature>
<dbReference type="Pfam" id="PF01230">
    <property type="entry name" value="HIT"/>
    <property type="match status" value="1"/>
</dbReference>
<reference evidence="6" key="1">
    <citation type="submission" date="2017-09" db="EMBL/GenBank/DDBJ databases">
        <title>Depth-based differentiation of microbial function through sediment-hosted aquifers and enrichment of novel symbionts in the deep terrestrial subsurface.</title>
        <authorList>
            <person name="Probst A.J."/>
            <person name="Ladd B."/>
            <person name="Jarett J.K."/>
            <person name="Geller-Mcgrath D.E."/>
            <person name="Sieber C.M.K."/>
            <person name="Emerson J.B."/>
            <person name="Anantharaman K."/>
            <person name="Thomas B.C."/>
            <person name="Malmstrom R."/>
            <person name="Stieglmeier M."/>
            <person name="Klingl A."/>
            <person name="Woyke T."/>
            <person name="Ryan C.M."/>
            <person name="Banfield J.F."/>
        </authorList>
    </citation>
    <scope>NUCLEOTIDE SEQUENCE [LARGE SCALE GENOMIC DNA]</scope>
</reference>
<dbReference type="AlphaFoldDB" id="A0A2M7XD03"/>
<evidence type="ECO:0000313" key="5">
    <source>
        <dbReference type="EMBL" id="PJA45743.1"/>
    </source>
</evidence>
<comment type="caution">
    <text evidence="5">The sequence shown here is derived from an EMBL/GenBank/DDBJ whole genome shotgun (WGS) entry which is preliminary data.</text>
</comment>
<dbReference type="InterPro" id="IPR001310">
    <property type="entry name" value="Histidine_triad_HIT"/>
</dbReference>
<protein>
    <submittedName>
        <fullName evidence="5">HIT family protein</fullName>
    </submittedName>
</protein>
<dbReference type="CDD" id="cd01277">
    <property type="entry name" value="HINT_subgroup"/>
    <property type="match status" value="1"/>
</dbReference>
<dbReference type="InterPro" id="IPR036265">
    <property type="entry name" value="HIT-like_sf"/>
</dbReference>
<dbReference type="InterPro" id="IPR039384">
    <property type="entry name" value="HINT"/>
</dbReference>
<evidence type="ECO:0000313" key="6">
    <source>
        <dbReference type="Proteomes" id="UP000231263"/>
    </source>
</evidence>